<evidence type="ECO:0000313" key="2">
    <source>
        <dbReference type="EMBL" id="MDQ2587113.1"/>
    </source>
</evidence>
<reference evidence="2 3" key="1">
    <citation type="submission" date="2017-06" db="EMBL/GenBank/DDBJ databases">
        <title>Cultured bacterium strain Saccharothrix yanglingensis Hhs.015.</title>
        <authorList>
            <person name="Xia Y."/>
        </authorList>
    </citation>
    <scope>NUCLEOTIDE SEQUENCE [LARGE SCALE GENOMIC DNA]</scope>
    <source>
        <strain evidence="2 3">Hhs.015</strain>
    </source>
</reference>
<dbReference type="InterPro" id="IPR054567">
    <property type="entry name" value="NNH7"/>
</dbReference>
<dbReference type="Pfam" id="PF22738">
    <property type="entry name" value="NNH7"/>
    <property type="match status" value="1"/>
</dbReference>
<evidence type="ECO:0000259" key="1">
    <source>
        <dbReference type="Pfam" id="PF22738"/>
    </source>
</evidence>
<accession>A0ABU0X4P3</accession>
<name>A0ABU0X4P3_9PSEU</name>
<dbReference type="RefSeq" id="WP_306748537.1">
    <property type="nucleotide sequence ID" value="NZ_NSDM01000011.1"/>
</dbReference>
<feature type="domain" description="NACHT N-terminal Helical" evidence="1">
    <location>
        <begin position="3"/>
        <end position="214"/>
    </location>
</feature>
<protein>
    <recommendedName>
        <fullName evidence="1">NACHT N-terminal Helical domain-containing protein</fullName>
    </recommendedName>
</protein>
<gene>
    <name evidence="2" type="ORF">CKY47_24630</name>
</gene>
<dbReference type="Proteomes" id="UP001225605">
    <property type="component" value="Unassembled WGS sequence"/>
</dbReference>
<proteinExistence type="predicted"/>
<evidence type="ECO:0000313" key="3">
    <source>
        <dbReference type="Proteomes" id="UP001225605"/>
    </source>
</evidence>
<comment type="caution">
    <text evidence="2">The sequence shown here is derived from an EMBL/GenBank/DDBJ whole genome shotgun (WGS) entry which is preliminary data.</text>
</comment>
<keyword evidence="3" id="KW-1185">Reference proteome</keyword>
<sequence>MRSSLSYRDAVKPLGGDTGLAKLLDHASAATVLVTGGIDLLDARTEVVRVGRKVLSSVRERVTGLHRVDRTRLLEAAHGVLVVTSFFEALDEVGLPAGLKLDAGEQLVLAGADRATSKRDLVRVLLDTAIPLPSAEQPPEDISVQLWTFHTLTTHEVIDFLGGLRAWRALPEARRDKFDRTAEAEVPDRALAHYRARYRALALDCPEFAVWTSGIEHASTRAAVRAALADMRELLVSLTGSQPPDGRRVDLARGYRAALGRPIVDGEVPPGLVLPILRRCEPCSSD</sequence>
<organism evidence="2 3">
    <name type="scientific">Saccharothrix yanglingensis</name>
    <dbReference type="NCBI Taxonomy" id="659496"/>
    <lineage>
        <taxon>Bacteria</taxon>
        <taxon>Bacillati</taxon>
        <taxon>Actinomycetota</taxon>
        <taxon>Actinomycetes</taxon>
        <taxon>Pseudonocardiales</taxon>
        <taxon>Pseudonocardiaceae</taxon>
        <taxon>Saccharothrix</taxon>
    </lineage>
</organism>
<dbReference type="EMBL" id="NSDM01000011">
    <property type="protein sequence ID" value="MDQ2587113.1"/>
    <property type="molecule type" value="Genomic_DNA"/>
</dbReference>